<evidence type="ECO:0000313" key="7">
    <source>
        <dbReference type="Proteomes" id="UP000037751"/>
    </source>
</evidence>
<dbReference type="OrthoDB" id="978at2759"/>
<evidence type="ECO:0000313" key="6">
    <source>
        <dbReference type="EMBL" id="KOS12909.1"/>
    </source>
</evidence>
<accession>A0A0M9VN30</accession>
<evidence type="ECO:0000256" key="4">
    <source>
        <dbReference type="ARBA" id="ARBA00022679"/>
    </source>
</evidence>
<comment type="caution">
    <text evidence="6">The sequence shown here is derived from an EMBL/GenBank/DDBJ whole genome shotgun (WGS) entry which is preliminary data.</text>
</comment>
<dbReference type="InterPro" id="IPR012901">
    <property type="entry name" value="CARME"/>
</dbReference>
<comment type="similarity">
    <text evidence="1">Belongs to the carnosine N-methyltransferase family.</text>
</comment>
<dbReference type="EC" id="2.1.1.22" evidence="2"/>
<dbReference type="RefSeq" id="XP_017990541.1">
    <property type="nucleotide sequence ID" value="XM_018135084.1"/>
</dbReference>
<evidence type="ECO:0000256" key="2">
    <source>
        <dbReference type="ARBA" id="ARBA00012003"/>
    </source>
</evidence>
<dbReference type="VEuPathDB" id="FungiDB:Malapachy_0568"/>
<name>A0A0M9VN30_9BASI</name>
<dbReference type="PANTHER" id="PTHR12303">
    <property type="entry name" value="CARNOSINE N-METHYLTRANSFERASE"/>
    <property type="match status" value="1"/>
</dbReference>
<dbReference type="InterPro" id="IPR029063">
    <property type="entry name" value="SAM-dependent_MTases_sf"/>
</dbReference>
<dbReference type="PANTHER" id="PTHR12303:SF6">
    <property type="entry name" value="CARNOSINE N-METHYLTRANSFERASE"/>
    <property type="match status" value="1"/>
</dbReference>
<protein>
    <recommendedName>
        <fullName evidence="2">carnosine N-methyltransferase</fullName>
        <ecNumber evidence="2">2.1.1.22</ecNumber>
    </recommendedName>
</protein>
<sequence>MADSAGWDEERQHFQEVLQAWNDYMSYSMQRNNERRKALYSLPRAHQDRLLGLRADVPGPAGSGTSFHGFKAKLQEVDDRIRRNADVLEAMSEFCRTFLGILEDNEAPLSTQDRIKVSETNQDRVRTAMKQMARDWSQEGEMERLLAYEPILDALVARLPNDRRAQRVLVPGAGLGRLAFDIARLGYTTQGNEFSYFMLIPAHFILNATTHVHQHTLYPYIHGASNWVHAADMLRAVAVPDTLPSALPADSDFSMVAGEFVEVYAKPEERGTWNAVATCYFMDTAKNVIRYLEVINALLPRGGYWINVGPLLWHFEHEDVPTVELTLDEILELVVQCGFVIEETRMLEPQMYTGMPNHMLLHHYTPAFWVCRKDRDIDMAPVV</sequence>
<gene>
    <name evidence="6" type="ORF">Malapachy_0568</name>
</gene>
<dbReference type="AlphaFoldDB" id="A0A0M9VN30"/>
<organism evidence="6 7">
    <name type="scientific">Malassezia pachydermatis</name>
    <dbReference type="NCBI Taxonomy" id="77020"/>
    <lineage>
        <taxon>Eukaryota</taxon>
        <taxon>Fungi</taxon>
        <taxon>Dikarya</taxon>
        <taxon>Basidiomycota</taxon>
        <taxon>Ustilaginomycotina</taxon>
        <taxon>Malasseziomycetes</taxon>
        <taxon>Malasseziales</taxon>
        <taxon>Malasseziaceae</taxon>
        <taxon>Malassezia</taxon>
    </lineage>
</organism>
<dbReference type="STRING" id="77020.A0A0M9VN30"/>
<dbReference type="GeneID" id="28726959"/>
<dbReference type="SUPFAM" id="SSF53335">
    <property type="entry name" value="S-adenosyl-L-methionine-dependent methyltransferases"/>
    <property type="match status" value="1"/>
</dbReference>
<dbReference type="EMBL" id="LGAV01000008">
    <property type="protein sequence ID" value="KOS12909.1"/>
    <property type="molecule type" value="Genomic_DNA"/>
</dbReference>
<keyword evidence="5" id="KW-0949">S-adenosyl-L-methionine</keyword>
<evidence type="ECO:0000256" key="5">
    <source>
        <dbReference type="ARBA" id="ARBA00022691"/>
    </source>
</evidence>
<dbReference type="SMART" id="SM01296">
    <property type="entry name" value="N2227"/>
    <property type="match status" value="1"/>
</dbReference>
<keyword evidence="3" id="KW-0489">Methyltransferase</keyword>
<dbReference type="GO" id="GO:0030735">
    <property type="term" value="F:carnosine N-methyltransferase activity"/>
    <property type="evidence" value="ECO:0007669"/>
    <property type="project" value="UniProtKB-EC"/>
</dbReference>
<evidence type="ECO:0000256" key="3">
    <source>
        <dbReference type="ARBA" id="ARBA00022603"/>
    </source>
</evidence>
<keyword evidence="4" id="KW-0808">Transferase</keyword>
<dbReference type="Proteomes" id="UP000037751">
    <property type="component" value="Unassembled WGS sequence"/>
</dbReference>
<dbReference type="Pfam" id="PF07942">
    <property type="entry name" value="CARME"/>
    <property type="match status" value="1"/>
</dbReference>
<dbReference type="GO" id="GO:0032259">
    <property type="term" value="P:methylation"/>
    <property type="evidence" value="ECO:0007669"/>
    <property type="project" value="UniProtKB-KW"/>
</dbReference>
<keyword evidence="7" id="KW-1185">Reference proteome</keyword>
<evidence type="ECO:0000256" key="1">
    <source>
        <dbReference type="ARBA" id="ARBA00010086"/>
    </source>
</evidence>
<proteinExistence type="inferred from homology"/>
<dbReference type="Gene3D" id="3.40.50.150">
    <property type="entry name" value="Vaccinia Virus protein VP39"/>
    <property type="match status" value="1"/>
</dbReference>
<reference evidence="6 7" key="1">
    <citation type="submission" date="2015-07" db="EMBL/GenBank/DDBJ databases">
        <title>Draft Genome Sequence of Malassezia furfur CBS1878 and Malassezia pachydermatis CBS1879.</title>
        <authorList>
            <person name="Triana S."/>
            <person name="Ohm R."/>
            <person name="Gonzalez A."/>
            <person name="DeCock H."/>
            <person name="Restrepo S."/>
            <person name="Celis A."/>
        </authorList>
    </citation>
    <scope>NUCLEOTIDE SEQUENCE [LARGE SCALE GENOMIC DNA]</scope>
    <source>
        <strain evidence="6 7">CBS 1879</strain>
    </source>
</reference>